<gene>
    <name evidence="1" type="ORF">KIN20_018839</name>
</gene>
<protein>
    <submittedName>
        <fullName evidence="1">Uncharacterized protein</fullName>
    </submittedName>
</protein>
<proteinExistence type="predicted"/>
<dbReference type="AlphaFoldDB" id="A0AAD5N4Q8"/>
<comment type="caution">
    <text evidence="1">The sequence shown here is derived from an EMBL/GenBank/DDBJ whole genome shotgun (WGS) entry which is preliminary data.</text>
</comment>
<organism evidence="1 2">
    <name type="scientific">Parelaphostrongylus tenuis</name>
    <name type="common">Meningeal worm</name>
    <dbReference type="NCBI Taxonomy" id="148309"/>
    <lineage>
        <taxon>Eukaryota</taxon>
        <taxon>Metazoa</taxon>
        <taxon>Ecdysozoa</taxon>
        <taxon>Nematoda</taxon>
        <taxon>Chromadorea</taxon>
        <taxon>Rhabditida</taxon>
        <taxon>Rhabditina</taxon>
        <taxon>Rhabditomorpha</taxon>
        <taxon>Strongyloidea</taxon>
        <taxon>Metastrongylidae</taxon>
        <taxon>Parelaphostrongylus</taxon>
    </lineage>
</organism>
<keyword evidence="2" id="KW-1185">Reference proteome</keyword>
<sequence length="173" mass="20213">MREHRVVSLPLTLAACQPSFGLSNNKLLTSSKTVLFYWMSVRVIKYYKISAFQQLYHSTLLAKLIPFWFYSKPCLRMLIRALRSAEDNYPEVSDWELRDTCLFTAVQQVLGNRFYRLHGHLELLNSRVSKQMPFNNRNSAYAFPVIMDDIHGKYLDGQEGIRCVDRAPKATWK</sequence>
<evidence type="ECO:0000313" key="1">
    <source>
        <dbReference type="EMBL" id="KAJ1359989.1"/>
    </source>
</evidence>
<name>A0AAD5N4Q8_PARTN</name>
<accession>A0AAD5N4Q8</accession>
<dbReference type="PROSITE" id="PS51257">
    <property type="entry name" value="PROKAR_LIPOPROTEIN"/>
    <property type="match status" value="1"/>
</dbReference>
<reference evidence="1" key="1">
    <citation type="submission" date="2021-06" db="EMBL/GenBank/DDBJ databases">
        <title>Parelaphostrongylus tenuis whole genome reference sequence.</title>
        <authorList>
            <person name="Garwood T.J."/>
            <person name="Larsen P.A."/>
            <person name="Fountain-Jones N.M."/>
            <person name="Garbe J.R."/>
            <person name="Macchietto M.G."/>
            <person name="Kania S.A."/>
            <person name="Gerhold R.W."/>
            <person name="Richards J.E."/>
            <person name="Wolf T.M."/>
        </authorList>
    </citation>
    <scope>NUCLEOTIDE SEQUENCE</scope>
    <source>
        <strain evidence="1">MNPRO001-30</strain>
        <tissue evidence="1">Meninges</tissue>
    </source>
</reference>
<dbReference type="EMBL" id="JAHQIW010003753">
    <property type="protein sequence ID" value="KAJ1359989.1"/>
    <property type="molecule type" value="Genomic_DNA"/>
</dbReference>
<evidence type="ECO:0000313" key="2">
    <source>
        <dbReference type="Proteomes" id="UP001196413"/>
    </source>
</evidence>
<dbReference type="Proteomes" id="UP001196413">
    <property type="component" value="Unassembled WGS sequence"/>
</dbReference>